<keyword evidence="2" id="KW-0121">Carboxypeptidase</keyword>
<sequence length="133" mass="14773">MKTHITIPKKAWYAALIMMLIFAFNPMYGQNTSAQKGRIIKGTVSNPQGPLEGVNVILKGENQGTVTNAKGEFTFPVALETGDVLVISFLGYESIEFRIKEDTTFVKAILSDEVIEIMGAVNTNKRYKSKRKN</sequence>
<protein>
    <submittedName>
        <fullName evidence="2">Carboxypeptidase-like protein</fullName>
    </submittedName>
</protein>
<dbReference type="RefSeq" id="WP_108113146.1">
    <property type="nucleotide sequence ID" value="NZ_QBKT01000001.1"/>
</dbReference>
<name>A0A2T6C649_9FLAO</name>
<accession>A0A2T6C649</accession>
<dbReference type="SUPFAM" id="SSF49464">
    <property type="entry name" value="Carboxypeptidase regulatory domain-like"/>
    <property type="match status" value="1"/>
</dbReference>
<dbReference type="EMBL" id="QBKT01000001">
    <property type="protein sequence ID" value="PTX63772.1"/>
    <property type="molecule type" value="Genomic_DNA"/>
</dbReference>
<feature type="transmembrane region" description="Helical" evidence="1">
    <location>
        <begin position="12"/>
        <end position="29"/>
    </location>
</feature>
<keyword evidence="1" id="KW-0812">Transmembrane</keyword>
<keyword evidence="2" id="KW-0645">Protease</keyword>
<keyword evidence="1" id="KW-0472">Membrane</keyword>
<dbReference type="Pfam" id="PF13715">
    <property type="entry name" value="CarbopepD_reg_2"/>
    <property type="match status" value="1"/>
</dbReference>
<dbReference type="GO" id="GO:0004180">
    <property type="term" value="F:carboxypeptidase activity"/>
    <property type="evidence" value="ECO:0007669"/>
    <property type="project" value="UniProtKB-KW"/>
</dbReference>
<evidence type="ECO:0000313" key="3">
    <source>
        <dbReference type="Proteomes" id="UP000244090"/>
    </source>
</evidence>
<dbReference type="InterPro" id="IPR008969">
    <property type="entry name" value="CarboxyPept-like_regulatory"/>
</dbReference>
<organism evidence="2 3">
    <name type="scientific">Kordia periserrulae</name>
    <dbReference type="NCBI Taxonomy" id="701523"/>
    <lineage>
        <taxon>Bacteria</taxon>
        <taxon>Pseudomonadati</taxon>
        <taxon>Bacteroidota</taxon>
        <taxon>Flavobacteriia</taxon>
        <taxon>Flavobacteriales</taxon>
        <taxon>Flavobacteriaceae</taxon>
        <taxon>Kordia</taxon>
    </lineage>
</organism>
<evidence type="ECO:0000256" key="1">
    <source>
        <dbReference type="SAM" id="Phobius"/>
    </source>
</evidence>
<reference evidence="2 3" key="1">
    <citation type="submission" date="2018-04" db="EMBL/GenBank/DDBJ databases">
        <title>Genomic Encyclopedia of Archaeal and Bacterial Type Strains, Phase II (KMG-II): from individual species to whole genera.</title>
        <authorList>
            <person name="Goeker M."/>
        </authorList>
    </citation>
    <scope>NUCLEOTIDE SEQUENCE [LARGE SCALE GENOMIC DNA]</scope>
    <source>
        <strain evidence="2 3">DSM 25731</strain>
    </source>
</reference>
<proteinExistence type="predicted"/>
<comment type="caution">
    <text evidence="2">The sequence shown here is derived from an EMBL/GenBank/DDBJ whole genome shotgun (WGS) entry which is preliminary data.</text>
</comment>
<dbReference type="Gene3D" id="2.60.40.1120">
    <property type="entry name" value="Carboxypeptidase-like, regulatory domain"/>
    <property type="match status" value="1"/>
</dbReference>
<keyword evidence="1" id="KW-1133">Transmembrane helix</keyword>
<keyword evidence="3" id="KW-1185">Reference proteome</keyword>
<dbReference type="Proteomes" id="UP000244090">
    <property type="component" value="Unassembled WGS sequence"/>
</dbReference>
<evidence type="ECO:0000313" key="2">
    <source>
        <dbReference type="EMBL" id="PTX63772.1"/>
    </source>
</evidence>
<gene>
    <name evidence="2" type="ORF">C8N46_101378</name>
</gene>
<dbReference type="AlphaFoldDB" id="A0A2T6C649"/>
<dbReference type="OrthoDB" id="7432683at2"/>
<keyword evidence="2" id="KW-0378">Hydrolase</keyword>